<name>A0A4C2DZL4_9SACH</name>
<keyword evidence="5" id="KW-0106">Calcium</keyword>
<evidence type="ECO:0000256" key="4">
    <source>
        <dbReference type="ARBA" id="ARBA00022737"/>
    </source>
</evidence>
<dbReference type="InterPro" id="IPR002048">
    <property type="entry name" value="EF_hand_dom"/>
</dbReference>
<dbReference type="EMBL" id="BIMX01000001">
    <property type="protein sequence ID" value="GCE97317.1"/>
    <property type="molecule type" value="Genomic_DNA"/>
</dbReference>
<evidence type="ECO:0000313" key="8">
    <source>
        <dbReference type="EMBL" id="GCE97317.1"/>
    </source>
</evidence>
<evidence type="ECO:0000256" key="1">
    <source>
        <dbReference type="ARBA" id="ARBA00004496"/>
    </source>
</evidence>
<dbReference type="Pfam" id="PF13499">
    <property type="entry name" value="EF-hand_7"/>
    <property type="match status" value="1"/>
</dbReference>
<organism evidence="8 9">
    <name type="scientific">Zygosaccharomyces mellis</name>
    <dbReference type="NCBI Taxonomy" id="42258"/>
    <lineage>
        <taxon>Eukaryota</taxon>
        <taxon>Fungi</taxon>
        <taxon>Dikarya</taxon>
        <taxon>Ascomycota</taxon>
        <taxon>Saccharomycotina</taxon>
        <taxon>Saccharomycetes</taxon>
        <taxon>Saccharomycetales</taxon>
        <taxon>Saccharomycetaceae</taxon>
        <taxon>Zygosaccharomyces</taxon>
    </lineage>
</organism>
<dbReference type="InterPro" id="IPR011992">
    <property type="entry name" value="EF-hand-dom_pair"/>
</dbReference>
<feature type="compositionally biased region" description="Basic residues" evidence="6">
    <location>
        <begin position="36"/>
        <end position="54"/>
    </location>
</feature>
<sequence>MSPKKLDYAAGDDLQLYATPEEAMKEGRRRIEHERQKKHRQHRYQQQQRHHHKTDSRSSTGSSADSDIRKQTSPPVAVMPPPAHYGSNNSSTSSVGVPPSQPQIPARSHYSYLPSHGDSPRTHPATLNRVKPPPMVASSTPPIASVARLPNSPPLVSTPSSGGSRNSGDMMEEAKNIQVATQLFHNHDVRQKGRLTAEELRNLLQNDDSTHFCISAVDALINLFGATRFGTINQAEFISLYKRVKYWRKVYVDNDINGSYTISLMEYHNSLQELGYLIPFEVSENIFDQYAEFISSTVNGKELKFDKFVESLVWLMRLTKCFRKYDTNQEGIATIHYKDFIDTVLYLGRFLPH</sequence>
<feature type="compositionally biased region" description="Low complexity" evidence="6">
    <location>
        <begin position="86"/>
        <end position="98"/>
    </location>
</feature>
<evidence type="ECO:0000259" key="7">
    <source>
        <dbReference type="PROSITE" id="PS50222"/>
    </source>
</evidence>
<comment type="subcellular location">
    <subcellularLocation>
        <location evidence="1">Cytoplasm</location>
    </subcellularLocation>
</comment>
<protein>
    <recommendedName>
        <fullName evidence="7">EF-hand domain-containing protein</fullName>
    </recommendedName>
</protein>
<keyword evidence="4" id="KW-0677">Repeat</keyword>
<evidence type="ECO:0000313" key="9">
    <source>
        <dbReference type="Proteomes" id="UP000301737"/>
    </source>
</evidence>
<keyword evidence="2" id="KW-0963">Cytoplasm</keyword>
<dbReference type="PANTHER" id="PTHR46212:SF3">
    <property type="entry name" value="GH27120P"/>
    <property type="match status" value="1"/>
</dbReference>
<feature type="compositionally biased region" description="Polar residues" evidence="6">
    <location>
        <begin position="154"/>
        <end position="167"/>
    </location>
</feature>
<feature type="compositionally biased region" description="Basic and acidic residues" evidence="6">
    <location>
        <begin position="22"/>
        <end position="35"/>
    </location>
</feature>
<comment type="caution">
    <text evidence="8">The sequence shown here is derived from an EMBL/GenBank/DDBJ whole genome shotgun (WGS) entry which is preliminary data.</text>
</comment>
<dbReference type="PROSITE" id="PS50222">
    <property type="entry name" value="EF_HAND_2"/>
    <property type="match status" value="1"/>
</dbReference>
<dbReference type="GO" id="GO:0005737">
    <property type="term" value="C:cytoplasm"/>
    <property type="evidence" value="ECO:0007669"/>
    <property type="project" value="UniProtKB-SubCell"/>
</dbReference>
<dbReference type="CDD" id="cd16180">
    <property type="entry name" value="EFh_PEF_Group_I"/>
    <property type="match status" value="1"/>
</dbReference>
<accession>A0A4C2DZL4</accession>
<dbReference type="Gene3D" id="1.10.238.10">
    <property type="entry name" value="EF-hand"/>
    <property type="match status" value="1"/>
</dbReference>
<dbReference type="SUPFAM" id="SSF47473">
    <property type="entry name" value="EF-hand"/>
    <property type="match status" value="1"/>
</dbReference>
<dbReference type="AlphaFoldDB" id="A0A4C2DZL4"/>
<dbReference type="GO" id="GO:0005509">
    <property type="term" value="F:calcium ion binding"/>
    <property type="evidence" value="ECO:0007669"/>
    <property type="project" value="InterPro"/>
</dbReference>
<evidence type="ECO:0000256" key="5">
    <source>
        <dbReference type="ARBA" id="ARBA00022837"/>
    </source>
</evidence>
<evidence type="ECO:0000256" key="3">
    <source>
        <dbReference type="ARBA" id="ARBA00022723"/>
    </source>
</evidence>
<dbReference type="OrthoDB" id="186625at2759"/>
<keyword evidence="9" id="KW-1185">Reference proteome</keyword>
<evidence type="ECO:0000256" key="6">
    <source>
        <dbReference type="SAM" id="MobiDB-lite"/>
    </source>
</evidence>
<dbReference type="InterPro" id="IPR051426">
    <property type="entry name" value="Peflin/Sorcin_CaBP"/>
</dbReference>
<feature type="region of interest" description="Disordered" evidence="6">
    <location>
        <begin position="1"/>
        <end position="169"/>
    </location>
</feature>
<dbReference type="PANTHER" id="PTHR46212">
    <property type="entry name" value="PEFLIN"/>
    <property type="match status" value="1"/>
</dbReference>
<keyword evidence="3" id="KW-0479">Metal-binding</keyword>
<dbReference type="Proteomes" id="UP000301737">
    <property type="component" value="Unassembled WGS sequence"/>
</dbReference>
<proteinExistence type="predicted"/>
<evidence type="ECO:0000256" key="2">
    <source>
        <dbReference type="ARBA" id="ARBA00022490"/>
    </source>
</evidence>
<feature type="domain" description="EF-hand" evidence="7">
    <location>
        <begin position="175"/>
        <end position="210"/>
    </location>
</feature>
<reference evidence="8 9" key="1">
    <citation type="submission" date="2019-01" db="EMBL/GenBank/DDBJ databases">
        <title>Draft Genome Sequencing of Zygosaccharomyces mellis Ca-7.</title>
        <authorList>
            <person name="Shiwa Y."/>
            <person name="Kanesaki Y."/>
            <person name="Ishige T."/>
            <person name="Mura K."/>
            <person name="Hori T."/>
            <person name="Tamura T."/>
        </authorList>
    </citation>
    <scope>NUCLEOTIDE SEQUENCE [LARGE SCALE GENOMIC DNA]</scope>
    <source>
        <strain evidence="8 9">Ca-7</strain>
    </source>
</reference>
<gene>
    <name evidence="8" type="ORF">ZYGM_004871</name>
</gene>